<accession>A0A2K1QPT0</accession>
<comment type="caution">
    <text evidence="2">The sequence shown here is derived from an EMBL/GenBank/DDBJ whole genome shotgun (WGS) entry which is preliminary data.</text>
</comment>
<protein>
    <submittedName>
        <fullName evidence="2">Uncharacterized protein</fullName>
    </submittedName>
</protein>
<keyword evidence="3" id="KW-1185">Reference proteome</keyword>
<organism evidence="2 3">
    <name type="scientific">Sphaceloma murrayae</name>
    <dbReference type="NCBI Taxonomy" id="2082308"/>
    <lineage>
        <taxon>Eukaryota</taxon>
        <taxon>Fungi</taxon>
        <taxon>Dikarya</taxon>
        <taxon>Ascomycota</taxon>
        <taxon>Pezizomycotina</taxon>
        <taxon>Dothideomycetes</taxon>
        <taxon>Dothideomycetidae</taxon>
        <taxon>Myriangiales</taxon>
        <taxon>Elsinoaceae</taxon>
        <taxon>Sphaceloma</taxon>
    </lineage>
</organism>
<reference evidence="2 3" key="1">
    <citation type="submission" date="2017-06" db="EMBL/GenBank/DDBJ databases">
        <title>Draft genome sequence of a variant of Elsinoe murrayae.</title>
        <authorList>
            <person name="Cheng Q."/>
        </authorList>
    </citation>
    <scope>NUCLEOTIDE SEQUENCE [LARGE SCALE GENOMIC DNA]</scope>
    <source>
        <strain evidence="2 3">CQ-2017a</strain>
    </source>
</reference>
<gene>
    <name evidence="2" type="ORF">CAC42_3664</name>
</gene>
<evidence type="ECO:0000256" key="1">
    <source>
        <dbReference type="SAM" id="MobiDB-lite"/>
    </source>
</evidence>
<evidence type="ECO:0000313" key="3">
    <source>
        <dbReference type="Proteomes" id="UP000243797"/>
    </source>
</evidence>
<sequence length="263" mass="29100">MSQEPYTLNGMAGAVKAETGTPQRKRRYILVESSPSPFLAKTRKYPEDARNTVHAFKPAFDHVSVFVRFVREDPIDGSKLNIKLLTNILVGRLRQKTSTFNIGLLNRAARDKLDPRPGCSSLDRDMELIFAVFHILGRHEPIVCRKDHELESALHLVYHGALASNSYPALTVWVSESLATIEALPLAIRTPAKEFSNQMTIAKASNGDGSTDDTEQEENIVPTDARPDSAPRSEPIQNPMPETKDQSTPGAIKLVKLSDSDDP</sequence>
<dbReference type="Proteomes" id="UP000243797">
    <property type="component" value="Unassembled WGS sequence"/>
</dbReference>
<dbReference type="InParanoid" id="A0A2K1QPT0"/>
<dbReference type="EMBL" id="NKHZ01000054">
    <property type="protein sequence ID" value="PNS17094.1"/>
    <property type="molecule type" value="Genomic_DNA"/>
</dbReference>
<evidence type="ECO:0000313" key="2">
    <source>
        <dbReference type="EMBL" id="PNS17094.1"/>
    </source>
</evidence>
<name>A0A2K1QPT0_9PEZI</name>
<feature type="region of interest" description="Disordered" evidence="1">
    <location>
        <begin position="203"/>
        <end position="263"/>
    </location>
</feature>
<proteinExistence type="predicted"/>
<feature type="region of interest" description="Disordered" evidence="1">
    <location>
        <begin position="1"/>
        <end position="20"/>
    </location>
</feature>
<dbReference type="AlphaFoldDB" id="A0A2K1QPT0"/>